<evidence type="ECO:0000259" key="3">
    <source>
        <dbReference type="SMART" id="SM00829"/>
    </source>
</evidence>
<dbReference type="SUPFAM" id="SSF51735">
    <property type="entry name" value="NAD(P)-binding Rossmann-fold domains"/>
    <property type="match status" value="1"/>
</dbReference>
<dbReference type="InterPro" id="IPR047618">
    <property type="entry name" value="QOR-like"/>
</dbReference>
<dbReference type="SMART" id="SM00829">
    <property type="entry name" value="PKS_ER"/>
    <property type="match status" value="1"/>
</dbReference>
<keyword evidence="2" id="KW-0560">Oxidoreductase</keyword>
<dbReference type="GO" id="GO:0005829">
    <property type="term" value="C:cytosol"/>
    <property type="evidence" value="ECO:0007669"/>
    <property type="project" value="TreeGrafter"/>
</dbReference>
<dbReference type="Pfam" id="PF00107">
    <property type="entry name" value="ADH_zinc_N"/>
    <property type="match status" value="1"/>
</dbReference>
<dbReference type="AlphaFoldDB" id="A0A381PAR6"/>
<keyword evidence="1" id="KW-0521">NADP</keyword>
<dbReference type="GO" id="GO:0035925">
    <property type="term" value="F:mRNA 3'-UTR AU-rich region binding"/>
    <property type="evidence" value="ECO:0007669"/>
    <property type="project" value="TreeGrafter"/>
</dbReference>
<dbReference type="InterPro" id="IPR013154">
    <property type="entry name" value="ADH-like_N"/>
</dbReference>
<name>A0A381PAR6_9ZZZZ</name>
<evidence type="ECO:0000256" key="2">
    <source>
        <dbReference type="ARBA" id="ARBA00023002"/>
    </source>
</evidence>
<dbReference type="EMBL" id="UINC01000880">
    <property type="protein sequence ID" value="SUZ62593.1"/>
    <property type="molecule type" value="Genomic_DNA"/>
</dbReference>
<reference evidence="4" key="1">
    <citation type="submission" date="2018-05" db="EMBL/GenBank/DDBJ databases">
        <authorList>
            <person name="Lanie J.A."/>
            <person name="Ng W.-L."/>
            <person name="Kazmierczak K.M."/>
            <person name="Andrzejewski T.M."/>
            <person name="Davidsen T.M."/>
            <person name="Wayne K.J."/>
            <person name="Tettelin H."/>
            <person name="Glass J.I."/>
            <person name="Rusch D."/>
            <person name="Podicherti R."/>
            <person name="Tsui H.-C.T."/>
            <person name="Winkler M.E."/>
        </authorList>
    </citation>
    <scope>NUCLEOTIDE SEQUENCE</scope>
</reference>
<proteinExistence type="predicted"/>
<evidence type="ECO:0000256" key="1">
    <source>
        <dbReference type="ARBA" id="ARBA00022857"/>
    </source>
</evidence>
<dbReference type="InterPro" id="IPR011032">
    <property type="entry name" value="GroES-like_sf"/>
</dbReference>
<dbReference type="Pfam" id="PF08240">
    <property type="entry name" value="ADH_N"/>
    <property type="match status" value="1"/>
</dbReference>
<dbReference type="InterPro" id="IPR013149">
    <property type="entry name" value="ADH-like_C"/>
</dbReference>
<dbReference type="FunFam" id="3.40.50.720:FF:000053">
    <property type="entry name" value="Quinone oxidoreductase 1"/>
    <property type="match status" value="1"/>
</dbReference>
<dbReference type="CDD" id="cd05286">
    <property type="entry name" value="QOR2"/>
    <property type="match status" value="1"/>
</dbReference>
<evidence type="ECO:0000313" key="4">
    <source>
        <dbReference type="EMBL" id="SUZ62593.1"/>
    </source>
</evidence>
<dbReference type="GO" id="GO:0070402">
    <property type="term" value="F:NADPH binding"/>
    <property type="evidence" value="ECO:0007669"/>
    <property type="project" value="TreeGrafter"/>
</dbReference>
<dbReference type="PANTHER" id="PTHR48106:SF13">
    <property type="entry name" value="QUINONE OXIDOREDUCTASE-RELATED"/>
    <property type="match status" value="1"/>
</dbReference>
<feature type="domain" description="Enoyl reductase (ER)" evidence="3">
    <location>
        <begin position="12"/>
        <end position="323"/>
    </location>
</feature>
<dbReference type="Gene3D" id="3.40.50.720">
    <property type="entry name" value="NAD(P)-binding Rossmann-like Domain"/>
    <property type="match status" value="1"/>
</dbReference>
<accession>A0A381PAR6</accession>
<gene>
    <name evidence="4" type="ORF">METZ01_LOCUS15447</name>
</gene>
<protein>
    <recommendedName>
        <fullName evidence="3">Enoyl reductase (ER) domain-containing protein</fullName>
    </recommendedName>
</protein>
<dbReference type="SUPFAM" id="SSF50129">
    <property type="entry name" value="GroES-like"/>
    <property type="match status" value="1"/>
</dbReference>
<sequence length="325" mass="35320">MKTNAIRIKEYGGPEVLNYEEVDLPALSSGEARINHTAIGLNFIDTYHRTGLYPIDLPSGIGSEAAGIVDEVAGDVKEIKVGDRVVYTGRPTDAYSQSRNYPAIQLIRIPDAVTDEEAASVFLKGLTAWYLLRRSYRVKSGDIILFHAAAGGVGLLASQWANHLGAIVIGVVSNDEKANLARKHGCKHIVMADDEKIASKVRELTGGEGVTAVYDSIGKDTFFSSLDTLRPHGVMVTFGNASGPVDPFAPGELAKRHSLYVTRPVLFDFINTREKLLSASNELFDLVSKGVLKVNINQRYALKDVAQAHRDIESRKTTGSTILIP</sequence>
<dbReference type="Gene3D" id="3.90.180.10">
    <property type="entry name" value="Medium-chain alcohol dehydrogenases, catalytic domain"/>
    <property type="match status" value="1"/>
</dbReference>
<dbReference type="NCBIfam" id="NF008024">
    <property type="entry name" value="PRK10754.1"/>
    <property type="match status" value="1"/>
</dbReference>
<dbReference type="InterPro" id="IPR020843">
    <property type="entry name" value="ER"/>
</dbReference>
<dbReference type="InterPro" id="IPR036291">
    <property type="entry name" value="NAD(P)-bd_dom_sf"/>
</dbReference>
<dbReference type="GO" id="GO:0003960">
    <property type="term" value="F:quinone reductase (NADPH) activity"/>
    <property type="evidence" value="ECO:0007669"/>
    <property type="project" value="InterPro"/>
</dbReference>
<dbReference type="PANTHER" id="PTHR48106">
    <property type="entry name" value="QUINONE OXIDOREDUCTASE PIG3-RELATED"/>
    <property type="match status" value="1"/>
</dbReference>
<organism evidence="4">
    <name type="scientific">marine metagenome</name>
    <dbReference type="NCBI Taxonomy" id="408172"/>
    <lineage>
        <taxon>unclassified sequences</taxon>
        <taxon>metagenomes</taxon>
        <taxon>ecological metagenomes</taxon>
    </lineage>
</organism>